<evidence type="ECO:0008006" key="4">
    <source>
        <dbReference type="Google" id="ProtNLM"/>
    </source>
</evidence>
<organism evidence="2 3">
    <name type="scientific">Fictibacillus phosphorivorans</name>
    <dbReference type="NCBI Taxonomy" id="1221500"/>
    <lineage>
        <taxon>Bacteria</taxon>
        <taxon>Bacillati</taxon>
        <taxon>Bacillota</taxon>
        <taxon>Bacilli</taxon>
        <taxon>Bacillales</taxon>
        <taxon>Fictibacillaceae</taxon>
        <taxon>Fictibacillus</taxon>
    </lineage>
</organism>
<protein>
    <recommendedName>
        <fullName evidence="4">Thiazole-containing bacteriocin maturation protein</fullName>
    </recommendedName>
</protein>
<comment type="caution">
    <text evidence="2">The sequence shown here is derived from an EMBL/GenBank/DDBJ whole genome shotgun (WGS) entry which is preliminary data.</text>
</comment>
<dbReference type="AlphaFoldDB" id="A0A163SIW3"/>
<dbReference type="Gene3D" id="3.40.50.720">
    <property type="entry name" value="NAD(P)-binding Rossmann-like Domain"/>
    <property type="match status" value="1"/>
</dbReference>
<proteinExistence type="predicted"/>
<dbReference type="GO" id="GO:0008641">
    <property type="term" value="F:ubiquitin-like modifier activating enzyme activity"/>
    <property type="evidence" value="ECO:0007669"/>
    <property type="project" value="InterPro"/>
</dbReference>
<sequence>MQTIHPAMRLQVKRDTFIYPESNQGVYLRNNVTSIRMEGSTIEKWLERLIPMLDGTLTLDHITSDLPDSFKEQVYKITQVLYENGFVRDLSQDLPHQLSDQILTKFASQIEFINHICDSGAHRFQKYRESKVAVMGAGQLLQSLVTSLVESGLSAFTIIPTHHFQKEDEKKLRERITKASESDSTLKITMIKAEPDIWSENLEHYDYVIFGSLNSETTQLVTVQNICKEKQKHFLPITIKKDLAFAGPFVSPDSPSSSYESAHRRMHQPASENNSSPTACALLANVAVFELFKEITGAEDQKKDHFIYRLNLETLEGNWHSVLPHPLVNGSVQAEQIKDPLTYLKSTNNQQQKDLHSLFYSITSKDTGIFHTWEEEELLQLPLSQCKIQVADPRSEGPAPPQPVIICSGLTHEEARLEAGLSGIENYVRSLYADFPHSMSIGTGLTAADGLCRALQNELHEIFLKSQNTDLEISAELDIQSLQDNHIQFMVKSLSALCPEFKLYYGKKLLGFPVVWLQCNDEWYGSVGLHDTAAVRRALKTAIMNNQNKEKALHVYGVMVSSIEPTTISSQVQLSSSKEETPEVTLSAALNILKKHATQAKFYSLQAEPVLNDNTNGIFGITLIQEEQS</sequence>
<evidence type="ECO:0000313" key="2">
    <source>
        <dbReference type="EMBL" id="KZE69198.1"/>
    </source>
</evidence>
<accession>A0A163SIW3</accession>
<dbReference type="OrthoDB" id="2369163at2"/>
<name>A0A163SIW3_9BACL</name>
<keyword evidence="3" id="KW-1185">Reference proteome</keyword>
<feature type="region of interest" description="Disordered" evidence="1">
    <location>
        <begin position="256"/>
        <end position="275"/>
    </location>
</feature>
<dbReference type="Gene3D" id="3.90.930.60">
    <property type="match status" value="1"/>
</dbReference>
<dbReference type="Proteomes" id="UP000076567">
    <property type="component" value="Unassembled WGS sequence"/>
</dbReference>
<reference evidence="3" key="1">
    <citation type="submission" date="2016-01" db="EMBL/GenBank/DDBJ databases">
        <title>Draft genome of Chromobacterium sp. F49.</title>
        <authorList>
            <person name="Hong K.W."/>
        </authorList>
    </citation>
    <scope>NUCLEOTIDE SEQUENCE [LARGE SCALE GENOMIC DNA]</scope>
    <source>
        <strain evidence="3">P7IIIA</strain>
    </source>
</reference>
<evidence type="ECO:0000313" key="3">
    <source>
        <dbReference type="Proteomes" id="UP000076567"/>
    </source>
</evidence>
<gene>
    <name evidence="2" type="ORF">AWM68_02720</name>
</gene>
<dbReference type="RefSeq" id="WP_066236578.1">
    <property type="nucleotide sequence ID" value="NZ_LRFC01000001.1"/>
</dbReference>
<evidence type="ECO:0000256" key="1">
    <source>
        <dbReference type="SAM" id="MobiDB-lite"/>
    </source>
</evidence>
<dbReference type="SUPFAM" id="SSF69572">
    <property type="entry name" value="Activating enzymes of the ubiquitin-like proteins"/>
    <property type="match status" value="1"/>
</dbReference>
<dbReference type="InterPro" id="IPR035985">
    <property type="entry name" value="Ubiquitin-activating_enz"/>
</dbReference>
<dbReference type="EMBL" id="LRFC01000001">
    <property type="protein sequence ID" value="KZE69198.1"/>
    <property type="molecule type" value="Genomic_DNA"/>
</dbReference>